<keyword evidence="6" id="KW-1185">Reference proteome</keyword>
<sequence length="95" mass="11242">MTRHVDWPEQKSKLVPLPWSKEQVRELFKSFDKDGDGKLSKEELKAAFRKLGSWWSSFRARRALRYVDSNDDGQISKEEFNDLVNYALECGYLIR</sequence>
<dbReference type="InterPro" id="IPR002048">
    <property type="entry name" value="EF_hand_dom"/>
</dbReference>
<dbReference type="InterPro" id="IPR039647">
    <property type="entry name" value="EF_hand_pair_protein_CML-like"/>
</dbReference>
<dbReference type="GO" id="GO:0005509">
    <property type="term" value="F:calcium ion binding"/>
    <property type="evidence" value="ECO:0007669"/>
    <property type="project" value="InterPro"/>
</dbReference>
<evidence type="ECO:0000313" key="6">
    <source>
        <dbReference type="Proteomes" id="UP000238479"/>
    </source>
</evidence>
<feature type="domain" description="EF-hand" evidence="4">
    <location>
        <begin position="55"/>
        <end position="90"/>
    </location>
</feature>
<name>A0A2P6Q0G3_ROSCH</name>
<keyword evidence="2" id="KW-0677">Repeat</keyword>
<gene>
    <name evidence="5" type="ORF">RchiOBHm_Chr6g0307801</name>
</gene>
<dbReference type="Gene3D" id="1.10.238.10">
    <property type="entry name" value="EF-hand"/>
    <property type="match status" value="1"/>
</dbReference>
<dbReference type="PROSITE" id="PS00018">
    <property type="entry name" value="EF_HAND_1"/>
    <property type="match status" value="2"/>
</dbReference>
<evidence type="ECO:0000259" key="4">
    <source>
        <dbReference type="PROSITE" id="PS50222"/>
    </source>
</evidence>
<dbReference type="PANTHER" id="PTHR10891">
    <property type="entry name" value="EF-HAND CALCIUM-BINDING DOMAIN CONTAINING PROTEIN"/>
    <property type="match status" value="1"/>
</dbReference>
<dbReference type="Proteomes" id="UP000238479">
    <property type="component" value="Chromosome 6"/>
</dbReference>
<reference evidence="5 6" key="1">
    <citation type="journal article" date="2018" name="Nat. Genet.">
        <title>The Rosa genome provides new insights in the design of modern roses.</title>
        <authorList>
            <person name="Bendahmane M."/>
        </authorList>
    </citation>
    <scope>NUCLEOTIDE SEQUENCE [LARGE SCALE GENOMIC DNA]</scope>
    <source>
        <strain evidence="6">cv. Old Blush</strain>
    </source>
</reference>
<evidence type="ECO:0000256" key="3">
    <source>
        <dbReference type="ARBA" id="ARBA00022837"/>
    </source>
</evidence>
<protein>
    <submittedName>
        <fullName evidence="5">Putative EF-hand domain pair protein</fullName>
    </submittedName>
</protein>
<feature type="domain" description="EF-hand" evidence="4">
    <location>
        <begin position="19"/>
        <end position="54"/>
    </location>
</feature>
<proteinExistence type="predicted"/>
<evidence type="ECO:0000313" key="5">
    <source>
        <dbReference type="EMBL" id="PRQ27674.1"/>
    </source>
</evidence>
<dbReference type="CDD" id="cd00051">
    <property type="entry name" value="EFh"/>
    <property type="match status" value="1"/>
</dbReference>
<organism evidence="5 6">
    <name type="scientific">Rosa chinensis</name>
    <name type="common">China rose</name>
    <dbReference type="NCBI Taxonomy" id="74649"/>
    <lineage>
        <taxon>Eukaryota</taxon>
        <taxon>Viridiplantae</taxon>
        <taxon>Streptophyta</taxon>
        <taxon>Embryophyta</taxon>
        <taxon>Tracheophyta</taxon>
        <taxon>Spermatophyta</taxon>
        <taxon>Magnoliopsida</taxon>
        <taxon>eudicotyledons</taxon>
        <taxon>Gunneridae</taxon>
        <taxon>Pentapetalae</taxon>
        <taxon>rosids</taxon>
        <taxon>fabids</taxon>
        <taxon>Rosales</taxon>
        <taxon>Rosaceae</taxon>
        <taxon>Rosoideae</taxon>
        <taxon>Rosoideae incertae sedis</taxon>
        <taxon>Rosa</taxon>
    </lineage>
</organism>
<dbReference type="Pfam" id="PF13499">
    <property type="entry name" value="EF-hand_7"/>
    <property type="match status" value="1"/>
</dbReference>
<dbReference type="SMART" id="SM00054">
    <property type="entry name" value="EFh"/>
    <property type="match status" value="2"/>
</dbReference>
<evidence type="ECO:0000256" key="1">
    <source>
        <dbReference type="ARBA" id="ARBA00022723"/>
    </source>
</evidence>
<keyword evidence="1" id="KW-0479">Metal-binding</keyword>
<dbReference type="AlphaFoldDB" id="A0A2P6Q0G3"/>
<dbReference type="InterPro" id="IPR011992">
    <property type="entry name" value="EF-hand-dom_pair"/>
</dbReference>
<dbReference type="PROSITE" id="PS50222">
    <property type="entry name" value="EF_HAND_2"/>
    <property type="match status" value="2"/>
</dbReference>
<dbReference type="STRING" id="74649.A0A2P6Q0G3"/>
<dbReference type="Gramene" id="PRQ27674">
    <property type="protein sequence ID" value="PRQ27674"/>
    <property type="gene ID" value="RchiOBHm_Chr6g0307801"/>
</dbReference>
<dbReference type="InterPro" id="IPR018247">
    <property type="entry name" value="EF_Hand_1_Ca_BS"/>
</dbReference>
<accession>A0A2P6Q0G3</accession>
<evidence type="ECO:0000256" key="2">
    <source>
        <dbReference type="ARBA" id="ARBA00022737"/>
    </source>
</evidence>
<dbReference type="SUPFAM" id="SSF47473">
    <property type="entry name" value="EF-hand"/>
    <property type="match status" value="1"/>
</dbReference>
<keyword evidence="3" id="KW-0106">Calcium</keyword>
<dbReference type="EMBL" id="PDCK01000044">
    <property type="protein sequence ID" value="PRQ27674.1"/>
    <property type="molecule type" value="Genomic_DNA"/>
</dbReference>
<dbReference type="OMA" id="CHADANK"/>
<comment type="caution">
    <text evidence="5">The sequence shown here is derived from an EMBL/GenBank/DDBJ whole genome shotgun (WGS) entry which is preliminary data.</text>
</comment>